<dbReference type="AlphaFoldDB" id="A0A9J6PQH9"/>
<dbReference type="InterPro" id="IPR020368">
    <property type="entry name" value="Uncharacterised_YbjM"/>
</dbReference>
<name>A0A9J6PQH9_9GAMM</name>
<feature type="transmembrane region" description="Helical" evidence="1">
    <location>
        <begin position="62"/>
        <end position="82"/>
    </location>
</feature>
<accession>A0A9J6PQH9</accession>
<gene>
    <name evidence="2" type="ORF">N5923_24045</name>
</gene>
<protein>
    <submittedName>
        <fullName evidence="2">Inner membrane protein YbjM</fullName>
    </submittedName>
</protein>
<comment type="caution">
    <text evidence="2">The sequence shown here is derived from an EMBL/GenBank/DDBJ whole genome shotgun (WGS) entry which is preliminary data.</text>
</comment>
<proteinExistence type="predicted"/>
<dbReference type="GO" id="GO:0016020">
    <property type="term" value="C:membrane"/>
    <property type="evidence" value="ECO:0007669"/>
    <property type="project" value="InterPro"/>
</dbReference>
<dbReference type="Proteomes" id="UP001064262">
    <property type="component" value="Unassembled WGS sequence"/>
</dbReference>
<dbReference type="EMBL" id="JAODIM010000043">
    <property type="protein sequence ID" value="MCU5780569.1"/>
    <property type="molecule type" value="Genomic_DNA"/>
</dbReference>
<feature type="transmembrane region" description="Helical" evidence="1">
    <location>
        <begin position="94"/>
        <end position="114"/>
    </location>
</feature>
<evidence type="ECO:0000313" key="2">
    <source>
        <dbReference type="EMBL" id="MCU5780569.1"/>
    </source>
</evidence>
<keyword evidence="3" id="KW-1185">Reference proteome</keyword>
<evidence type="ECO:0000256" key="1">
    <source>
        <dbReference type="SAM" id="Phobius"/>
    </source>
</evidence>
<keyword evidence="1" id="KW-0812">Transmembrane</keyword>
<reference evidence="2" key="1">
    <citation type="submission" date="2022-09" db="EMBL/GenBank/DDBJ databases">
        <title>Winslowiella arboricola sp. nov., isolated from bleeding cankers on broadleaf hosts.</title>
        <authorList>
            <person name="Brady C."/>
            <person name="Kaur S."/>
            <person name="Crampton B."/>
            <person name="Maddock D."/>
            <person name="Arnold D."/>
            <person name="Denman S."/>
        </authorList>
    </citation>
    <scope>NUCLEOTIDE SEQUENCE</scope>
    <source>
        <strain evidence="2">BAC 15a-03b</strain>
    </source>
</reference>
<keyword evidence="1" id="KW-1133">Transmembrane helix</keyword>
<feature type="transmembrane region" description="Helical" evidence="1">
    <location>
        <begin position="6"/>
        <end position="25"/>
    </location>
</feature>
<feature type="transmembrane region" description="Helical" evidence="1">
    <location>
        <begin position="37"/>
        <end position="56"/>
    </location>
</feature>
<organism evidence="2 3">
    <name type="scientific">Winslowiella arboricola</name>
    <dbReference type="NCBI Taxonomy" id="2978220"/>
    <lineage>
        <taxon>Bacteria</taxon>
        <taxon>Pseudomonadati</taxon>
        <taxon>Pseudomonadota</taxon>
        <taxon>Gammaproteobacteria</taxon>
        <taxon>Enterobacterales</taxon>
        <taxon>Erwiniaceae</taxon>
        <taxon>Winslowiella</taxon>
    </lineage>
</organism>
<sequence>MLLQGVRLSGVLTCVMVFCAVFIIVRFGMAMDSPGEIRVQPGLLLFMLPGVLAGVTAREAPLVVALGGALLSIPLCLLLSHTRFIVAASFWQELAWYASALFWCGSGALVVMLWRAMFGPRPRS</sequence>
<dbReference type="Pfam" id="PF11045">
    <property type="entry name" value="YbjM"/>
    <property type="match status" value="1"/>
</dbReference>
<keyword evidence="1" id="KW-0472">Membrane</keyword>
<evidence type="ECO:0000313" key="3">
    <source>
        <dbReference type="Proteomes" id="UP001064262"/>
    </source>
</evidence>
<dbReference type="RefSeq" id="WP_267144242.1">
    <property type="nucleotide sequence ID" value="NZ_JAODIL010000081.1"/>
</dbReference>